<dbReference type="AlphaFoldDB" id="A0A8J2Q2D0"/>
<evidence type="ECO:0000313" key="2">
    <source>
        <dbReference type="Proteomes" id="UP000746747"/>
    </source>
</evidence>
<evidence type="ECO:0000313" key="1">
    <source>
        <dbReference type="EMBL" id="CAG9537633.1"/>
    </source>
</evidence>
<dbReference type="EMBL" id="CAKAEH010001567">
    <property type="protein sequence ID" value="CAG9537633.1"/>
    <property type="molecule type" value="Genomic_DNA"/>
</dbReference>
<protein>
    <submittedName>
        <fullName evidence="1">Uncharacterized protein</fullName>
    </submittedName>
</protein>
<reference evidence="1" key="1">
    <citation type="submission" date="2021-09" db="EMBL/GenBank/DDBJ databases">
        <authorList>
            <consortium name="Pathogen Informatics"/>
        </authorList>
    </citation>
    <scope>NUCLEOTIDE SEQUENCE</scope>
</reference>
<gene>
    <name evidence="1" type="ORF">CJOHNSTONI_LOCUS7424</name>
</gene>
<accession>A0A8J2Q2D0</accession>
<dbReference type="Proteomes" id="UP000746747">
    <property type="component" value="Unassembled WGS sequence"/>
</dbReference>
<dbReference type="OrthoDB" id="5786246at2759"/>
<dbReference type="InterPro" id="IPR036398">
    <property type="entry name" value="CA_dom_sf"/>
</dbReference>
<organism evidence="1 2">
    <name type="scientific">Cercopithifilaria johnstoni</name>
    <dbReference type="NCBI Taxonomy" id="2874296"/>
    <lineage>
        <taxon>Eukaryota</taxon>
        <taxon>Metazoa</taxon>
        <taxon>Ecdysozoa</taxon>
        <taxon>Nematoda</taxon>
        <taxon>Chromadorea</taxon>
        <taxon>Rhabditida</taxon>
        <taxon>Spirurina</taxon>
        <taxon>Spiruromorpha</taxon>
        <taxon>Filarioidea</taxon>
        <taxon>Onchocercidae</taxon>
        <taxon>Cercopithifilaria</taxon>
    </lineage>
</organism>
<name>A0A8J2Q2D0_9BILA</name>
<sequence>MEFELCHNDSKKKQYFFISSILVLNNQVELKMSNDNSNNEMIDFDEIFYGYPIPKNSPDQKSLSKGIQLPVRLRHFIPYSFTGAISYVGSFIEGDCLEGVTYLIFDTPIAIKPGLHLIRFYSSINSTRPIQDIRPARYYMPSNIEFLEDEYEDNKFCPSARAQTNDKPSADASLDISQDIHDLFDEKSLGETILPKLPIIVSAGKGRLVSSHLLTVTIPPLMHMSSVIHHLVSWPPCPDVPGIPLPPPDVQ</sequence>
<proteinExistence type="predicted"/>
<dbReference type="Gene3D" id="3.10.200.10">
    <property type="entry name" value="Alpha carbonic anhydrase"/>
    <property type="match status" value="1"/>
</dbReference>
<dbReference type="SUPFAM" id="SSF51069">
    <property type="entry name" value="Carbonic anhydrase"/>
    <property type="match status" value="1"/>
</dbReference>
<comment type="caution">
    <text evidence="1">The sequence shown here is derived from an EMBL/GenBank/DDBJ whole genome shotgun (WGS) entry which is preliminary data.</text>
</comment>
<keyword evidence="2" id="KW-1185">Reference proteome</keyword>